<dbReference type="Proteomes" id="UP001231189">
    <property type="component" value="Unassembled WGS sequence"/>
</dbReference>
<keyword evidence="2" id="KW-0378">Hydrolase</keyword>
<proteinExistence type="predicted"/>
<reference evidence="6" key="1">
    <citation type="submission" date="2023-07" db="EMBL/GenBank/DDBJ databases">
        <title>A chromosome-level genome assembly of Lolium multiflorum.</title>
        <authorList>
            <person name="Chen Y."/>
            <person name="Copetti D."/>
            <person name="Kolliker R."/>
            <person name="Studer B."/>
        </authorList>
    </citation>
    <scope>NUCLEOTIDE SEQUENCE</scope>
    <source>
        <strain evidence="6">02402/16</strain>
        <tissue evidence="6">Leaf</tissue>
    </source>
</reference>
<evidence type="ECO:0000256" key="1">
    <source>
        <dbReference type="ARBA" id="ARBA00022723"/>
    </source>
</evidence>
<dbReference type="Pfam" id="PF25597">
    <property type="entry name" value="SH3_retrovirus"/>
    <property type="match status" value="1"/>
</dbReference>
<feature type="compositionally biased region" description="Basic and acidic residues" evidence="3">
    <location>
        <begin position="566"/>
        <end position="581"/>
    </location>
</feature>
<evidence type="ECO:0000256" key="3">
    <source>
        <dbReference type="SAM" id="MobiDB-lite"/>
    </source>
</evidence>
<keyword evidence="4" id="KW-0812">Transmembrane</keyword>
<dbReference type="SUPFAM" id="SSF53098">
    <property type="entry name" value="Ribonuclease H-like"/>
    <property type="match status" value="1"/>
</dbReference>
<dbReference type="GO" id="GO:0046872">
    <property type="term" value="F:metal ion binding"/>
    <property type="evidence" value="ECO:0007669"/>
    <property type="project" value="UniProtKB-KW"/>
</dbReference>
<accession>A0AAD8T016</accession>
<keyword evidence="7" id="KW-1185">Reference proteome</keyword>
<keyword evidence="1" id="KW-0479">Metal-binding</keyword>
<keyword evidence="4" id="KW-0472">Membrane</keyword>
<dbReference type="InterPro" id="IPR001584">
    <property type="entry name" value="Integrase_cat-core"/>
</dbReference>
<sequence>MIIAAKLGILWNGTKSPHPKSLPRFFTRVMCRQKDDSVGQLLKKLATAHVPNKDSERASDADIGRKEAGFGPIVLASNHLSGRLGSAHLDPPELNIKEKQVTAHVPAKQHCSTDVQSSSDANVCRNKTEGCGTGEAKIRRLQKDLDVATWRNKEMNRGWNSTIQDGLHAVADLQKLVAGNLVTALADADVHEINWTILEQLRFEFDEDQEEVKHVLNSLFSDCLRQYRSRLKKKYFTGKITGSVPTISPFKQMTDKQWGDLVKHWSDPKNMNFSCSGCTSHMTGGKNLVKELRPNINNITVSFGDNSTSETKDETQQIFIDFATEVQRQHNLLIMAIRSDNGSEFKNYTLNDFLSDEGIRHQYSAAYTPQQNGVAERKNRTLMDMARSMMAEYKSRYNFWAEAISTACHSSNRLYLRKGLNKTPYEILTGNKPNISYFKVFGSLEGIFVGYGAESHTYRVFDVSSGIIIESCSVKFEENDGSQVGQVDVCAGDEIPQDAIVRMGVGFFRPIEGHGVASREGLCSTTVEPSSSQHQQTPSSEANDAPTQEQEENPPSHVQDQGQDQPRIHDDQAHEDEHSQEIEEAQIEGQDGDPNDQVDQVTPPRPRKTKEEIEARRLARRDRILEIRGHTHDKVLGDVRAKVSTRRQLANFSNHHAYISVVEPKKVFEALEDSDWVDAMHEELNNFKRNKVWTLVEKPKECRNVIGTKWIFKNKQDEFGNIVRNKARLVAQGFSQVEGIDFGETYAPVARLESIRILLAYASHHNFKLQQMDVKSAFLNGPLHEEVYVKQPPGFEDLNFPNHVYKLDKALYGLKQAPRAWYEHLKELLVDRGFDVGLIDPTLFTKRVNGELFVCQLYVDDIIFGSTNKAFNDEFSKLMTDRFEMSMMGEMKFFLGFEIKQLREGTFINQAKYLQDMLKRFKMTELKGVATPMVTKCHLALDPNGKEVDQKLRRHCRRVLGTAGGAGTAGLGWAALPLLVWVM</sequence>
<dbReference type="Gene3D" id="3.30.420.10">
    <property type="entry name" value="Ribonuclease H-like superfamily/Ribonuclease H"/>
    <property type="match status" value="1"/>
</dbReference>
<feature type="transmembrane region" description="Helical" evidence="4">
    <location>
        <begin position="959"/>
        <end position="982"/>
    </location>
</feature>
<dbReference type="InterPro" id="IPR039537">
    <property type="entry name" value="Retrotran_Ty1/copia-like"/>
</dbReference>
<dbReference type="InterPro" id="IPR012337">
    <property type="entry name" value="RNaseH-like_sf"/>
</dbReference>
<evidence type="ECO:0000256" key="2">
    <source>
        <dbReference type="ARBA" id="ARBA00022801"/>
    </source>
</evidence>
<dbReference type="SUPFAM" id="SSF56672">
    <property type="entry name" value="DNA/RNA polymerases"/>
    <property type="match status" value="1"/>
</dbReference>
<evidence type="ECO:0000259" key="5">
    <source>
        <dbReference type="PROSITE" id="PS50994"/>
    </source>
</evidence>
<dbReference type="PANTHER" id="PTHR42648:SF21">
    <property type="entry name" value="CYSTEINE-RICH RLK (RECEPTOR-LIKE PROTEIN KINASE) 8"/>
    <property type="match status" value="1"/>
</dbReference>
<organism evidence="6 7">
    <name type="scientific">Lolium multiflorum</name>
    <name type="common">Italian ryegrass</name>
    <name type="synonym">Lolium perenne subsp. multiflorum</name>
    <dbReference type="NCBI Taxonomy" id="4521"/>
    <lineage>
        <taxon>Eukaryota</taxon>
        <taxon>Viridiplantae</taxon>
        <taxon>Streptophyta</taxon>
        <taxon>Embryophyta</taxon>
        <taxon>Tracheophyta</taxon>
        <taxon>Spermatophyta</taxon>
        <taxon>Magnoliopsida</taxon>
        <taxon>Liliopsida</taxon>
        <taxon>Poales</taxon>
        <taxon>Poaceae</taxon>
        <taxon>BOP clade</taxon>
        <taxon>Pooideae</taxon>
        <taxon>Poodae</taxon>
        <taxon>Poeae</taxon>
        <taxon>Poeae Chloroplast Group 2 (Poeae type)</taxon>
        <taxon>Loliodinae</taxon>
        <taxon>Loliinae</taxon>
        <taxon>Lolium</taxon>
    </lineage>
</organism>
<dbReference type="AlphaFoldDB" id="A0AAD8T016"/>
<dbReference type="GO" id="GO:0003676">
    <property type="term" value="F:nucleic acid binding"/>
    <property type="evidence" value="ECO:0007669"/>
    <property type="project" value="InterPro"/>
</dbReference>
<keyword evidence="4" id="KW-1133">Transmembrane helix</keyword>
<dbReference type="Pfam" id="PF07727">
    <property type="entry name" value="RVT_2"/>
    <property type="match status" value="1"/>
</dbReference>
<evidence type="ECO:0000313" key="6">
    <source>
        <dbReference type="EMBL" id="KAK1666603.1"/>
    </source>
</evidence>
<dbReference type="EMBL" id="JAUUTY010000003">
    <property type="protein sequence ID" value="KAK1666603.1"/>
    <property type="molecule type" value="Genomic_DNA"/>
</dbReference>
<feature type="compositionally biased region" description="Low complexity" evidence="3">
    <location>
        <begin position="529"/>
        <end position="540"/>
    </location>
</feature>
<dbReference type="InterPro" id="IPR013103">
    <property type="entry name" value="RVT_2"/>
</dbReference>
<gene>
    <name evidence="6" type="ORF">QYE76_054762</name>
</gene>
<dbReference type="PANTHER" id="PTHR42648">
    <property type="entry name" value="TRANSPOSASE, PUTATIVE-RELATED"/>
    <property type="match status" value="1"/>
</dbReference>
<evidence type="ECO:0000256" key="4">
    <source>
        <dbReference type="SAM" id="Phobius"/>
    </source>
</evidence>
<evidence type="ECO:0000313" key="7">
    <source>
        <dbReference type="Proteomes" id="UP001231189"/>
    </source>
</evidence>
<comment type="caution">
    <text evidence="6">The sequence shown here is derived from an EMBL/GenBank/DDBJ whole genome shotgun (WGS) entry which is preliminary data.</text>
</comment>
<dbReference type="InterPro" id="IPR043502">
    <property type="entry name" value="DNA/RNA_pol_sf"/>
</dbReference>
<feature type="compositionally biased region" description="Acidic residues" evidence="3">
    <location>
        <begin position="582"/>
        <end position="596"/>
    </location>
</feature>
<feature type="region of interest" description="Disordered" evidence="3">
    <location>
        <begin position="524"/>
        <end position="611"/>
    </location>
</feature>
<dbReference type="InterPro" id="IPR036397">
    <property type="entry name" value="RNaseH_sf"/>
</dbReference>
<protein>
    <recommendedName>
        <fullName evidence="5">Integrase catalytic domain-containing protein</fullName>
    </recommendedName>
</protein>
<dbReference type="InterPro" id="IPR057670">
    <property type="entry name" value="SH3_retrovirus"/>
</dbReference>
<dbReference type="GO" id="GO:0016787">
    <property type="term" value="F:hydrolase activity"/>
    <property type="evidence" value="ECO:0007669"/>
    <property type="project" value="UniProtKB-KW"/>
</dbReference>
<name>A0AAD8T016_LOLMU</name>
<dbReference type="GO" id="GO:0015074">
    <property type="term" value="P:DNA integration"/>
    <property type="evidence" value="ECO:0007669"/>
    <property type="project" value="InterPro"/>
</dbReference>
<feature type="domain" description="Integrase catalytic" evidence="5">
    <location>
        <begin position="335"/>
        <end position="432"/>
    </location>
</feature>
<dbReference type="PROSITE" id="PS50994">
    <property type="entry name" value="INTEGRASE"/>
    <property type="match status" value="1"/>
</dbReference>